<dbReference type="EMBL" id="CM042034">
    <property type="protein sequence ID" value="KAI3761526.1"/>
    <property type="molecule type" value="Genomic_DNA"/>
</dbReference>
<evidence type="ECO:0000313" key="2">
    <source>
        <dbReference type="Proteomes" id="UP001056120"/>
    </source>
</evidence>
<sequence length="220" mass="25733">MNIPLPVFQMENQFPKRPKLSETLPNRKPQHKNELCLNFQRGSCDYGDRCCFAHGKEELRGFEIRPALIAADEIRNPRCSEKTKFCWRFMNGEICPFGDKCHFIHMKTERTIAAMSIFNVDESCEMQQRKQLPWRTKLCNRWMATGSCKYGLTCCFAHGESELQNQGLNDAQDYAEGESHKLVDEKEVKQLKVKWKNYEKISRVYADWINDMPLVSYSST</sequence>
<name>A0ACB9ES64_9ASTR</name>
<evidence type="ECO:0000313" key="1">
    <source>
        <dbReference type="EMBL" id="KAI3761526.1"/>
    </source>
</evidence>
<proteinExistence type="predicted"/>
<reference evidence="2" key="1">
    <citation type="journal article" date="2022" name="Mol. Ecol. Resour.">
        <title>The genomes of chicory, endive, great burdock and yacon provide insights into Asteraceae palaeo-polyploidization history and plant inulin production.</title>
        <authorList>
            <person name="Fan W."/>
            <person name="Wang S."/>
            <person name="Wang H."/>
            <person name="Wang A."/>
            <person name="Jiang F."/>
            <person name="Liu H."/>
            <person name="Zhao H."/>
            <person name="Xu D."/>
            <person name="Zhang Y."/>
        </authorList>
    </citation>
    <scope>NUCLEOTIDE SEQUENCE [LARGE SCALE GENOMIC DNA]</scope>
    <source>
        <strain evidence="2">cv. Yunnan</strain>
    </source>
</reference>
<organism evidence="1 2">
    <name type="scientific">Smallanthus sonchifolius</name>
    <dbReference type="NCBI Taxonomy" id="185202"/>
    <lineage>
        <taxon>Eukaryota</taxon>
        <taxon>Viridiplantae</taxon>
        <taxon>Streptophyta</taxon>
        <taxon>Embryophyta</taxon>
        <taxon>Tracheophyta</taxon>
        <taxon>Spermatophyta</taxon>
        <taxon>Magnoliopsida</taxon>
        <taxon>eudicotyledons</taxon>
        <taxon>Gunneridae</taxon>
        <taxon>Pentapetalae</taxon>
        <taxon>asterids</taxon>
        <taxon>campanulids</taxon>
        <taxon>Asterales</taxon>
        <taxon>Asteraceae</taxon>
        <taxon>Asteroideae</taxon>
        <taxon>Heliantheae alliance</taxon>
        <taxon>Millerieae</taxon>
        <taxon>Smallanthus</taxon>
    </lineage>
</organism>
<reference evidence="1 2" key="2">
    <citation type="journal article" date="2022" name="Mol. Ecol. Resour.">
        <title>The genomes of chicory, endive, great burdock and yacon provide insights into Asteraceae paleo-polyploidization history and plant inulin production.</title>
        <authorList>
            <person name="Fan W."/>
            <person name="Wang S."/>
            <person name="Wang H."/>
            <person name="Wang A."/>
            <person name="Jiang F."/>
            <person name="Liu H."/>
            <person name="Zhao H."/>
            <person name="Xu D."/>
            <person name="Zhang Y."/>
        </authorList>
    </citation>
    <scope>NUCLEOTIDE SEQUENCE [LARGE SCALE GENOMIC DNA]</scope>
    <source>
        <strain evidence="2">cv. Yunnan</strain>
        <tissue evidence="1">Leaves</tissue>
    </source>
</reference>
<keyword evidence="2" id="KW-1185">Reference proteome</keyword>
<gene>
    <name evidence="1" type="ORF">L1987_51944</name>
</gene>
<comment type="caution">
    <text evidence="1">The sequence shown here is derived from an EMBL/GenBank/DDBJ whole genome shotgun (WGS) entry which is preliminary data.</text>
</comment>
<accession>A0ACB9ES64</accession>
<dbReference type="Proteomes" id="UP001056120">
    <property type="component" value="Linkage Group LG17"/>
</dbReference>
<protein>
    <submittedName>
        <fullName evidence="1">Uncharacterized protein</fullName>
    </submittedName>
</protein>